<accession>E3FQN7</accession>
<evidence type="ECO:0000256" key="1">
    <source>
        <dbReference type="ARBA" id="ARBA00004141"/>
    </source>
</evidence>
<dbReference type="EMBL" id="CP002271">
    <property type="protein sequence ID" value="ADO70730.1"/>
    <property type="molecule type" value="Genomic_DNA"/>
</dbReference>
<dbReference type="HOGENOM" id="CLU_096548_3_3_7"/>
<evidence type="ECO:0000313" key="8">
    <source>
        <dbReference type="Proteomes" id="UP000001351"/>
    </source>
</evidence>
<evidence type="ECO:0000256" key="6">
    <source>
        <dbReference type="SAM" id="Phobius"/>
    </source>
</evidence>
<reference evidence="7 8" key="1">
    <citation type="journal article" date="2011" name="Mol. Biol. Evol.">
        <title>Comparative genomic analysis of fruiting body formation in Myxococcales.</title>
        <authorList>
            <person name="Huntley S."/>
            <person name="Hamann N."/>
            <person name="Wegener-Feldbrugge S."/>
            <person name="Treuner-Lange A."/>
            <person name="Kube M."/>
            <person name="Reinhardt R."/>
            <person name="Klages S."/>
            <person name="Muller R."/>
            <person name="Ronning C.M."/>
            <person name="Nierman W.C."/>
            <person name="Sogaard-Andersen L."/>
        </authorList>
    </citation>
    <scope>NUCLEOTIDE SEQUENCE [LARGE SCALE GENOMIC DNA]</scope>
    <source>
        <strain evidence="7 8">DW4/3-1</strain>
    </source>
</reference>
<dbReference type="OrthoDB" id="9802121at2"/>
<evidence type="ECO:0000256" key="4">
    <source>
        <dbReference type="ARBA" id="ARBA00022989"/>
    </source>
</evidence>
<keyword evidence="8" id="KW-1185">Reference proteome</keyword>
<feature type="transmembrane region" description="Helical" evidence="6">
    <location>
        <begin position="67"/>
        <end position="90"/>
    </location>
</feature>
<protein>
    <submittedName>
        <fullName evidence="7">Conserved uncharacterized protein</fullName>
    </submittedName>
</protein>
<dbReference type="GO" id="GO:0005886">
    <property type="term" value="C:plasma membrane"/>
    <property type="evidence" value="ECO:0007669"/>
    <property type="project" value="TreeGrafter"/>
</dbReference>
<comment type="subcellular location">
    <subcellularLocation>
        <location evidence="1">Membrane</location>
        <topology evidence="1">Multi-pass membrane protein</topology>
    </subcellularLocation>
</comment>
<evidence type="ECO:0000256" key="5">
    <source>
        <dbReference type="ARBA" id="ARBA00023136"/>
    </source>
</evidence>
<feature type="transmembrane region" description="Helical" evidence="6">
    <location>
        <begin position="96"/>
        <end position="120"/>
    </location>
</feature>
<proteinExistence type="inferred from homology"/>
<dbReference type="Proteomes" id="UP000001351">
    <property type="component" value="Chromosome"/>
</dbReference>
<sequence>MMRMWIVLGAANAFLSVAAGAFGAHALKARLSQDLLAVFETGARYHMYHALGLLAVGLVAQARPSPLFTGAGWAMLAGIVLFSGSLYALALSGIRGLGAITPLGGVSFLAGWALLALGAWRQTG</sequence>
<dbReference type="eggNOG" id="COG2363">
    <property type="taxonomic scope" value="Bacteria"/>
</dbReference>
<gene>
    <name evidence="7" type="ordered locus">STAUR_2938</name>
</gene>
<comment type="similarity">
    <text evidence="2">Belongs to the UPF0382 family.</text>
</comment>
<name>E3FQN7_STIAD</name>
<feature type="transmembrane region" description="Helical" evidence="6">
    <location>
        <begin position="42"/>
        <end position="60"/>
    </location>
</feature>
<dbReference type="RefSeq" id="WP_013375506.1">
    <property type="nucleotide sequence ID" value="NC_014623.1"/>
</dbReference>
<evidence type="ECO:0000313" key="7">
    <source>
        <dbReference type="EMBL" id="ADO70730.1"/>
    </source>
</evidence>
<keyword evidence="3 6" id="KW-0812">Transmembrane</keyword>
<keyword evidence="4 6" id="KW-1133">Transmembrane helix</keyword>
<dbReference type="PANTHER" id="PTHR43461">
    <property type="entry name" value="TRANSMEMBRANE PROTEIN 256"/>
    <property type="match status" value="1"/>
</dbReference>
<dbReference type="STRING" id="378806.STAUR_2938"/>
<dbReference type="AlphaFoldDB" id="E3FQN7"/>
<evidence type="ECO:0000256" key="3">
    <source>
        <dbReference type="ARBA" id="ARBA00022692"/>
    </source>
</evidence>
<dbReference type="PANTHER" id="PTHR43461:SF1">
    <property type="entry name" value="TRANSMEMBRANE PROTEIN 256"/>
    <property type="match status" value="1"/>
</dbReference>
<dbReference type="InterPro" id="IPR006696">
    <property type="entry name" value="DUF423"/>
</dbReference>
<organism evidence="7 8">
    <name type="scientific">Stigmatella aurantiaca (strain DW4/3-1)</name>
    <dbReference type="NCBI Taxonomy" id="378806"/>
    <lineage>
        <taxon>Bacteria</taxon>
        <taxon>Pseudomonadati</taxon>
        <taxon>Myxococcota</taxon>
        <taxon>Myxococcia</taxon>
        <taxon>Myxococcales</taxon>
        <taxon>Cystobacterineae</taxon>
        <taxon>Archangiaceae</taxon>
        <taxon>Stigmatella</taxon>
    </lineage>
</organism>
<dbReference type="KEGG" id="sur:STAUR_2938"/>
<evidence type="ECO:0000256" key="2">
    <source>
        <dbReference type="ARBA" id="ARBA00009694"/>
    </source>
</evidence>
<keyword evidence="5 6" id="KW-0472">Membrane</keyword>
<dbReference type="Pfam" id="PF04241">
    <property type="entry name" value="DUF423"/>
    <property type="match status" value="1"/>
</dbReference>